<evidence type="ECO:0000313" key="5">
    <source>
        <dbReference type="Proteomes" id="UP000324646"/>
    </source>
</evidence>
<evidence type="ECO:0000256" key="2">
    <source>
        <dbReference type="PIRSR" id="PIRSR017388-2"/>
    </source>
</evidence>
<sequence>MNCLHSYAKLFFYEGNDEGCLLIHGFTGTPAHMRLLGEVLKKQGYTVNGILLKGHGTCVEDMRKCNWKDWMKDALDGYQKLRDKCSKVYVIGLSMGGVLSLLLAEKYKVDKIISIAAPIRIYDRFARFSPIVKYFMPYKKWKESLPQKEENTAYKIAYTSIPVGTVPSLLKLMKQAKSNLSKITCPTMIIQSQKDQTVKPISAQIIYDSISSKQKEILWLKQSKHVCTLGPEREYMHRKIIEFLQR</sequence>
<proteinExistence type="predicted"/>
<dbReference type="InterPro" id="IPR012354">
    <property type="entry name" value="Esterase_lipase"/>
</dbReference>
<feature type="binding site" evidence="2">
    <location>
        <position position="95"/>
    </location>
    <ligand>
        <name>substrate</name>
    </ligand>
</feature>
<dbReference type="RefSeq" id="WP_148810141.1">
    <property type="nucleotide sequence ID" value="NZ_CP042243.1"/>
</dbReference>
<gene>
    <name evidence="4" type="ORF">FQB35_12110</name>
</gene>
<evidence type="ECO:0000259" key="3">
    <source>
        <dbReference type="Pfam" id="PF12146"/>
    </source>
</evidence>
<dbReference type="GO" id="GO:0052689">
    <property type="term" value="F:carboxylic ester hydrolase activity"/>
    <property type="evidence" value="ECO:0007669"/>
    <property type="project" value="InterPro"/>
</dbReference>
<dbReference type="Proteomes" id="UP000324646">
    <property type="component" value="Chromosome"/>
</dbReference>
<dbReference type="InterPro" id="IPR022742">
    <property type="entry name" value="Hydrolase_4"/>
</dbReference>
<feature type="binding site" evidence="2">
    <location>
        <position position="26"/>
    </location>
    <ligand>
        <name>substrate</name>
    </ligand>
</feature>
<dbReference type="PIRSF" id="PIRSF017388">
    <property type="entry name" value="Esterase_lipase"/>
    <property type="match status" value="1"/>
</dbReference>
<evidence type="ECO:0000256" key="1">
    <source>
        <dbReference type="PIRSR" id="PIRSR017388-1"/>
    </source>
</evidence>
<reference evidence="4 5" key="1">
    <citation type="submission" date="2019-07" db="EMBL/GenBank/DDBJ databases">
        <title>Complete genome of Crassaminicella thermophila SY095.</title>
        <authorList>
            <person name="Li X."/>
        </authorList>
    </citation>
    <scope>NUCLEOTIDE SEQUENCE [LARGE SCALE GENOMIC DNA]</scope>
    <source>
        <strain evidence="4 5">SY095</strain>
    </source>
</reference>
<dbReference type="InterPro" id="IPR029058">
    <property type="entry name" value="AB_hydrolase_fold"/>
</dbReference>
<dbReference type="AlphaFoldDB" id="A0A5C0SHV4"/>
<keyword evidence="5" id="KW-1185">Reference proteome</keyword>
<feature type="active site" description="Charge relay system" evidence="1">
    <location>
        <position position="225"/>
    </location>
</feature>
<dbReference type="InterPro" id="IPR051044">
    <property type="entry name" value="MAG_DAG_Lipase"/>
</dbReference>
<organism evidence="4 5">
    <name type="scientific">Crassaminicella thermophila</name>
    <dbReference type="NCBI Taxonomy" id="2599308"/>
    <lineage>
        <taxon>Bacteria</taxon>
        <taxon>Bacillati</taxon>
        <taxon>Bacillota</taxon>
        <taxon>Clostridia</taxon>
        <taxon>Eubacteriales</taxon>
        <taxon>Clostridiaceae</taxon>
        <taxon>Crassaminicella</taxon>
    </lineage>
</organism>
<dbReference type="PANTHER" id="PTHR11614">
    <property type="entry name" value="PHOSPHOLIPASE-RELATED"/>
    <property type="match status" value="1"/>
</dbReference>
<protein>
    <submittedName>
        <fullName evidence="4">Prolyl oligopeptidase family serine peptidase</fullName>
    </submittedName>
</protein>
<dbReference type="Pfam" id="PF12146">
    <property type="entry name" value="Hydrolase_4"/>
    <property type="match status" value="1"/>
</dbReference>
<dbReference type="Gene3D" id="3.40.50.1820">
    <property type="entry name" value="alpha/beta hydrolase"/>
    <property type="match status" value="1"/>
</dbReference>
<dbReference type="SUPFAM" id="SSF53474">
    <property type="entry name" value="alpha/beta-Hydrolases"/>
    <property type="match status" value="1"/>
</dbReference>
<dbReference type="OrthoDB" id="9786110at2"/>
<evidence type="ECO:0000313" key="4">
    <source>
        <dbReference type="EMBL" id="QEK13004.1"/>
    </source>
</evidence>
<feature type="active site" description="Charge relay system" evidence="1">
    <location>
        <position position="195"/>
    </location>
</feature>
<name>A0A5C0SHV4_CRATE</name>
<dbReference type="EMBL" id="CP042243">
    <property type="protein sequence ID" value="QEK13004.1"/>
    <property type="molecule type" value="Genomic_DNA"/>
</dbReference>
<feature type="active site" description="Nucleophile" evidence="1">
    <location>
        <position position="94"/>
    </location>
</feature>
<feature type="domain" description="Serine aminopeptidase S33" evidence="3">
    <location>
        <begin position="20"/>
        <end position="226"/>
    </location>
</feature>
<dbReference type="KEGG" id="crs:FQB35_12110"/>
<accession>A0A5C0SHV4</accession>